<proteinExistence type="predicted"/>
<sequence length="118" mass="13664">MPTTEIELHGVIVYDCEAPEGYVVREWLEDDDDDLDPDEVVIAQERIKVLIPEQHTISGRDKYWSVRQAGGWNRSQLVMKICQAYGRVGIPRRWGEELEISAAHYDERTHTVEPELTN</sequence>
<gene>
    <name evidence="1" type="ORF">PPRO1316_LOCUS2187</name>
</gene>
<organism evidence="1">
    <name type="scientific">Pycnococcus provasolii</name>
    <dbReference type="NCBI Taxonomy" id="41880"/>
    <lineage>
        <taxon>Eukaryota</taxon>
        <taxon>Viridiplantae</taxon>
        <taxon>Chlorophyta</taxon>
        <taxon>Pseudoscourfieldiophyceae</taxon>
        <taxon>Pseudoscourfieldiales</taxon>
        <taxon>Pycnococcaceae</taxon>
        <taxon>Pycnococcus</taxon>
    </lineage>
</organism>
<evidence type="ECO:0000313" key="1">
    <source>
        <dbReference type="EMBL" id="CAE0011980.1"/>
    </source>
</evidence>
<dbReference type="AlphaFoldDB" id="A0A7S3E0W9"/>
<protein>
    <submittedName>
        <fullName evidence="1">Uncharacterized protein</fullName>
    </submittedName>
</protein>
<accession>A0A7S3E0W9</accession>
<reference evidence="1" key="1">
    <citation type="submission" date="2021-01" db="EMBL/GenBank/DDBJ databases">
        <authorList>
            <person name="Corre E."/>
            <person name="Pelletier E."/>
            <person name="Niang G."/>
            <person name="Scheremetjew M."/>
            <person name="Finn R."/>
            <person name="Kale V."/>
            <person name="Holt S."/>
            <person name="Cochrane G."/>
            <person name="Meng A."/>
            <person name="Brown T."/>
            <person name="Cohen L."/>
        </authorList>
    </citation>
    <scope>NUCLEOTIDE SEQUENCE</scope>
    <source>
        <strain evidence="1">RCC2336</strain>
    </source>
</reference>
<name>A0A7S3E0W9_9CHLO</name>
<dbReference type="EMBL" id="HBHV01003123">
    <property type="protein sequence ID" value="CAE0011980.1"/>
    <property type="molecule type" value="Transcribed_RNA"/>
</dbReference>